<feature type="compositionally biased region" description="Polar residues" evidence="8">
    <location>
        <begin position="261"/>
        <end position="273"/>
    </location>
</feature>
<evidence type="ECO:0000256" key="7">
    <source>
        <dbReference type="PROSITE-ProRule" id="PRU00339"/>
    </source>
</evidence>
<dbReference type="InterPro" id="IPR051864">
    <property type="entry name" value="NCF2_NOXA1"/>
</dbReference>
<evidence type="ECO:0000256" key="4">
    <source>
        <dbReference type="ARBA" id="ARBA00022490"/>
    </source>
</evidence>
<feature type="region of interest" description="Disordered" evidence="8">
    <location>
        <begin position="359"/>
        <end position="451"/>
    </location>
</feature>
<feature type="compositionally biased region" description="Low complexity" evidence="8">
    <location>
        <begin position="404"/>
        <end position="414"/>
    </location>
</feature>
<dbReference type="Gene3D" id="3.10.20.90">
    <property type="entry name" value="Phosphatidylinositol 3-kinase Catalytic Subunit, Chain A, domain 1"/>
    <property type="match status" value="1"/>
</dbReference>
<feature type="repeat" description="TPR" evidence="7">
    <location>
        <begin position="36"/>
        <end position="69"/>
    </location>
</feature>
<dbReference type="AlphaFoldDB" id="A0AAD6XK85"/>
<dbReference type="PROSITE" id="PS51745">
    <property type="entry name" value="PB1"/>
    <property type="match status" value="1"/>
</dbReference>
<comment type="subcellular location">
    <subcellularLocation>
        <location evidence="1">Cytoplasm</location>
    </subcellularLocation>
</comment>
<feature type="compositionally biased region" description="Acidic residues" evidence="8">
    <location>
        <begin position="438"/>
        <end position="451"/>
    </location>
</feature>
<keyword evidence="4" id="KW-0963">Cytoplasm</keyword>
<feature type="compositionally biased region" description="Pro residues" evidence="8">
    <location>
        <begin position="363"/>
        <end position="373"/>
    </location>
</feature>
<dbReference type="SUPFAM" id="SSF48452">
    <property type="entry name" value="TPR-like"/>
    <property type="match status" value="1"/>
</dbReference>
<dbReference type="EMBL" id="JARJCN010000077">
    <property type="protein sequence ID" value="KAJ7076879.1"/>
    <property type="molecule type" value="Genomic_DNA"/>
</dbReference>
<keyword evidence="11" id="KW-1185">Reference proteome</keyword>
<gene>
    <name evidence="10" type="ORF">B0H15DRAFT_1004423</name>
</gene>
<dbReference type="InterPro" id="IPR011990">
    <property type="entry name" value="TPR-like_helical_dom_sf"/>
</dbReference>
<feature type="compositionally biased region" description="Basic residues" evidence="8">
    <location>
        <begin position="421"/>
        <end position="431"/>
    </location>
</feature>
<evidence type="ECO:0000256" key="2">
    <source>
        <dbReference type="ARBA" id="ARBA00008051"/>
    </source>
</evidence>
<feature type="domain" description="PB1" evidence="9">
    <location>
        <begin position="459"/>
        <end position="545"/>
    </location>
</feature>
<feature type="region of interest" description="Disordered" evidence="8">
    <location>
        <begin position="525"/>
        <end position="545"/>
    </location>
</feature>
<evidence type="ECO:0000313" key="10">
    <source>
        <dbReference type="EMBL" id="KAJ7076879.1"/>
    </source>
</evidence>
<evidence type="ECO:0000256" key="3">
    <source>
        <dbReference type="ARBA" id="ARBA00022443"/>
    </source>
</evidence>
<dbReference type="Gene3D" id="1.25.40.10">
    <property type="entry name" value="Tetratricopeptide repeat domain"/>
    <property type="match status" value="1"/>
</dbReference>
<evidence type="ECO:0000259" key="9">
    <source>
        <dbReference type="PROSITE" id="PS51745"/>
    </source>
</evidence>
<dbReference type="Proteomes" id="UP001222325">
    <property type="component" value="Unassembled WGS sequence"/>
</dbReference>
<dbReference type="Pfam" id="PF13181">
    <property type="entry name" value="TPR_8"/>
    <property type="match status" value="1"/>
</dbReference>
<dbReference type="FunFam" id="1.25.40.10:FF:000017">
    <property type="entry name" value="NADPH oxidase regulator NoxR"/>
    <property type="match status" value="1"/>
</dbReference>
<evidence type="ECO:0000256" key="5">
    <source>
        <dbReference type="ARBA" id="ARBA00022737"/>
    </source>
</evidence>
<sequence length="545" mass="58932">MSLKAELETWAAALKAYDEEDFEKALDLFSRIADSSKILTNMGLIYATLGEHEAAVERFIEATGLDSYLAVAYFQCGVSNFLLARYELAYKDFEEALLYLRGNQAINYEQLGLKFRLFSAEVLFNQGLSLIYLGRMDEGLADMEEAKRVKATDEHNVIDDAIQDRGEGYTVFSIPVGVLYRPSEKKLNNAKTKDYMGKAKLIAASDSRDTTTGFSGIDRLQNGITPTGIFIDPEAALARSNTRIPASAPTRADDEGGLARSKTTLNVPSNARELTSGGARSPSTTGSAMGGSGMGGPQRNNTVLNTARASPNASIGGPVRGLSVRRGGSPPAGNDAPPPPGKQAASRLTEIYDDYLDSYAEEAPPPMPNPPPDRVAAWARSNASPGNGSPAAPPNALGRSGTRSAPASSYAPSSYGGGGSVRRRVTRRNTSRRAQSTYEEEEEGYASGEDFDGPYELIKIRVKLHYDDDVRGMALTPETPFDEFMDKVTAKFGKDINGLTLKFKDEDGGKVSLRDESDYELAIETARESSKGKPEGKLEIWCTDR</sequence>
<dbReference type="GO" id="GO:0005737">
    <property type="term" value="C:cytoplasm"/>
    <property type="evidence" value="ECO:0007669"/>
    <property type="project" value="UniProtKB-SubCell"/>
</dbReference>
<comment type="similarity">
    <text evidence="2">Belongs to the NCF2/NOXA1 family.</text>
</comment>
<protein>
    <submittedName>
        <fullName evidence="10">NADPH oxidase regulator NoxR</fullName>
    </submittedName>
</protein>
<dbReference type="InterPro" id="IPR053793">
    <property type="entry name" value="PB1-like"/>
</dbReference>
<evidence type="ECO:0000313" key="11">
    <source>
        <dbReference type="Proteomes" id="UP001222325"/>
    </source>
</evidence>
<name>A0AAD6XK85_9AGAR</name>
<feature type="region of interest" description="Disordered" evidence="8">
    <location>
        <begin position="241"/>
        <end position="344"/>
    </location>
</feature>
<dbReference type="PROSITE" id="PS50005">
    <property type="entry name" value="TPR"/>
    <property type="match status" value="1"/>
</dbReference>
<accession>A0AAD6XK85</accession>
<dbReference type="SMART" id="SM00028">
    <property type="entry name" value="TPR"/>
    <property type="match status" value="3"/>
</dbReference>
<feature type="compositionally biased region" description="Low complexity" evidence="8">
    <location>
        <begin position="381"/>
        <end position="396"/>
    </location>
</feature>
<proteinExistence type="inferred from homology"/>
<reference evidence="10" key="1">
    <citation type="submission" date="2023-03" db="EMBL/GenBank/DDBJ databases">
        <title>Massive genome expansion in bonnet fungi (Mycena s.s.) driven by repeated elements and novel gene families across ecological guilds.</title>
        <authorList>
            <consortium name="Lawrence Berkeley National Laboratory"/>
            <person name="Harder C.B."/>
            <person name="Miyauchi S."/>
            <person name="Viragh M."/>
            <person name="Kuo A."/>
            <person name="Thoen E."/>
            <person name="Andreopoulos B."/>
            <person name="Lu D."/>
            <person name="Skrede I."/>
            <person name="Drula E."/>
            <person name="Henrissat B."/>
            <person name="Morin E."/>
            <person name="Kohler A."/>
            <person name="Barry K."/>
            <person name="LaButti K."/>
            <person name="Morin E."/>
            <person name="Salamov A."/>
            <person name="Lipzen A."/>
            <person name="Mereny Z."/>
            <person name="Hegedus B."/>
            <person name="Baldrian P."/>
            <person name="Stursova M."/>
            <person name="Weitz H."/>
            <person name="Taylor A."/>
            <person name="Grigoriev I.V."/>
            <person name="Nagy L.G."/>
            <person name="Martin F."/>
            <person name="Kauserud H."/>
        </authorList>
    </citation>
    <scope>NUCLEOTIDE SEQUENCE</scope>
    <source>
        <strain evidence="10">CBHHK173m</strain>
    </source>
</reference>
<dbReference type="InterPro" id="IPR000270">
    <property type="entry name" value="PB1_dom"/>
</dbReference>
<evidence type="ECO:0000256" key="1">
    <source>
        <dbReference type="ARBA" id="ARBA00004496"/>
    </source>
</evidence>
<dbReference type="SMART" id="SM00666">
    <property type="entry name" value="PB1"/>
    <property type="match status" value="1"/>
</dbReference>
<dbReference type="PANTHER" id="PTHR15175">
    <property type="entry name" value="NEUTROPHIL CYTOSOLIC FACTOR 2, NEUTROPHIL NADPH OXIDASE FACTOR 2"/>
    <property type="match status" value="1"/>
</dbReference>
<feature type="compositionally biased region" description="Polar residues" evidence="8">
    <location>
        <begin position="298"/>
        <end position="313"/>
    </location>
</feature>
<keyword evidence="5" id="KW-0677">Repeat</keyword>
<dbReference type="SUPFAM" id="SSF54277">
    <property type="entry name" value="CAD &amp; PB1 domains"/>
    <property type="match status" value="1"/>
</dbReference>
<dbReference type="Pfam" id="PF00564">
    <property type="entry name" value="PB1"/>
    <property type="match status" value="1"/>
</dbReference>
<dbReference type="InterPro" id="IPR019734">
    <property type="entry name" value="TPR_rpt"/>
</dbReference>
<comment type="caution">
    <text evidence="10">The sequence shown here is derived from an EMBL/GenBank/DDBJ whole genome shotgun (WGS) entry which is preliminary data.</text>
</comment>
<organism evidence="10 11">
    <name type="scientific">Mycena belliarum</name>
    <dbReference type="NCBI Taxonomy" id="1033014"/>
    <lineage>
        <taxon>Eukaryota</taxon>
        <taxon>Fungi</taxon>
        <taxon>Dikarya</taxon>
        <taxon>Basidiomycota</taxon>
        <taxon>Agaricomycotina</taxon>
        <taxon>Agaricomycetes</taxon>
        <taxon>Agaricomycetidae</taxon>
        <taxon>Agaricales</taxon>
        <taxon>Marasmiineae</taxon>
        <taxon>Mycenaceae</taxon>
        <taxon>Mycena</taxon>
    </lineage>
</organism>
<evidence type="ECO:0000256" key="6">
    <source>
        <dbReference type="ARBA" id="ARBA00022803"/>
    </source>
</evidence>
<keyword evidence="3" id="KW-0728">SH3 domain</keyword>
<keyword evidence="6 7" id="KW-0802">TPR repeat</keyword>
<evidence type="ECO:0000256" key="8">
    <source>
        <dbReference type="SAM" id="MobiDB-lite"/>
    </source>
</evidence>
<dbReference type="PANTHER" id="PTHR15175:SF0">
    <property type="entry name" value="SH3 DOMAIN-CONTAINING PROTEIN C23A1.17"/>
    <property type="match status" value="1"/>
</dbReference>